<protein>
    <submittedName>
        <fullName evidence="1">Uncharacterized protein</fullName>
    </submittedName>
</protein>
<sequence length="383" mass="43902">MKQNQSKQQHYLKNFESLYKRSPVSSRGASPLQFFKPQDVETIVTQHPIRQNNTFSYQIHRAPRFFDYRQVACKRQLREDSEATVEEAKCQIHLKKATSQPSRLVDVKPGYTLNGYSRPRKCQKPLILSNDFIEVDPLLQNHPSDDCHPKDKSSQAQAALAGVKKKHVRSKFGSWDGSLRTLATVGNDIMEKLMGQLMEDTQQGQLLLTQVRSITRHASPITTSRQLDKLMSLSPQKPLLPPKDEANVSDCDDEMTPLQQAYLNLDVYPLVEIEASEDFQVEDQTSIRPKREGSPVMSEITPASNVFPFNKCGIDPNNTLKPFPQPIPKVCFQQPSENVEPNNMNRNPHRNTYLQRQRFGIETVMTQMIRRRSQEAQERVSKK</sequence>
<accession>A0A8J8NP88</accession>
<gene>
    <name evidence="1" type="ORF">FGO68_gene16249</name>
</gene>
<evidence type="ECO:0000313" key="2">
    <source>
        <dbReference type="Proteomes" id="UP000785679"/>
    </source>
</evidence>
<organism evidence="1 2">
    <name type="scientific">Halteria grandinella</name>
    <dbReference type="NCBI Taxonomy" id="5974"/>
    <lineage>
        <taxon>Eukaryota</taxon>
        <taxon>Sar</taxon>
        <taxon>Alveolata</taxon>
        <taxon>Ciliophora</taxon>
        <taxon>Intramacronucleata</taxon>
        <taxon>Spirotrichea</taxon>
        <taxon>Stichotrichia</taxon>
        <taxon>Sporadotrichida</taxon>
        <taxon>Halteriidae</taxon>
        <taxon>Halteria</taxon>
    </lineage>
</organism>
<name>A0A8J8NP88_HALGN</name>
<comment type="caution">
    <text evidence="1">The sequence shown here is derived from an EMBL/GenBank/DDBJ whole genome shotgun (WGS) entry which is preliminary data.</text>
</comment>
<proteinExistence type="predicted"/>
<dbReference type="EMBL" id="RRYP01011451">
    <property type="protein sequence ID" value="TNV77725.1"/>
    <property type="molecule type" value="Genomic_DNA"/>
</dbReference>
<keyword evidence="2" id="KW-1185">Reference proteome</keyword>
<dbReference type="AlphaFoldDB" id="A0A8J8NP88"/>
<reference evidence="1" key="1">
    <citation type="submission" date="2019-06" db="EMBL/GenBank/DDBJ databases">
        <authorList>
            <person name="Zheng W."/>
        </authorList>
    </citation>
    <scope>NUCLEOTIDE SEQUENCE</scope>
    <source>
        <strain evidence="1">QDHG01</strain>
    </source>
</reference>
<dbReference type="Proteomes" id="UP000785679">
    <property type="component" value="Unassembled WGS sequence"/>
</dbReference>
<evidence type="ECO:0000313" key="1">
    <source>
        <dbReference type="EMBL" id="TNV77725.1"/>
    </source>
</evidence>